<comment type="caution">
    <text evidence="1">The sequence shown here is derived from an EMBL/GenBank/DDBJ whole genome shotgun (WGS) entry which is preliminary data.</text>
</comment>
<dbReference type="RefSeq" id="WP_138085876.1">
    <property type="nucleotide sequence ID" value="NZ_VAUV01000006.1"/>
</dbReference>
<protein>
    <submittedName>
        <fullName evidence="1">Uncharacterized protein</fullName>
    </submittedName>
</protein>
<organism evidence="1 2">
    <name type="scientific">Phragmitibacter flavus</name>
    <dbReference type="NCBI Taxonomy" id="2576071"/>
    <lineage>
        <taxon>Bacteria</taxon>
        <taxon>Pseudomonadati</taxon>
        <taxon>Verrucomicrobiota</taxon>
        <taxon>Verrucomicrobiia</taxon>
        <taxon>Verrucomicrobiales</taxon>
        <taxon>Verrucomicrobiaceae</taxon>
        <taxon>Phragmitibacter</taxon>
    </lineage>
</organism>
<evidence type="ECO:0000313" key="2">
    <source>
        <dbReference type="Proteomes" id="UP000306196"/>
    </source>
</evidence>
<proteinExistence type="predicted"/>
<accession>A0A5R8KFJ3</accession>
<gene>
    <name evidence="1" type="ORF">FEM03_09040</name>
</gene>
<name>A0A5R8KFJ3_9BACT</name>
<dbReference type="Proteomes" id="UP000306196">
    <property type="component" value="Unassembled WGS sequence"/>
</dbReference>
<evidence type="ECO:0000313" key="1">
    <source>
        <dbReference type="EMBL" id="TLD71047.1"/>
    </source>
</evidence>
<dbReference type="EMBL" id="VAUV01000006">
    <property type="protein sequence ID" value="TLD71047.1"/>
    <property type="molecule type" value="Genomic_DNA"/>
</dbReference>
<sequence length="136" mass="16172">MRGHSEQLIEEMVEVHQNPIAAWMEMLKNRRLAWRLARLHGEVLVREIFVALSELPKFPLANWLWNADRPLIPLYCFLRTRRDPIFRVIKIETAPFVVIAHIEYGNASSEKPTRERFSFDRDNVGRLQVIQREPLR</sequence>
<dbReference type="AlphaFoldDB" id="A0A5R8KFJ3"/>
<reference evidence="1 2" key="1">
    <citation type="submission" date="2019-05" db="EMBL/GenBank/DDBJ databases">
        <title>Verrucobacter flavum gen. nov., sp. nov. a new member of the family Verrucomicrobiaceae.</title>
        <authorList>
            <person name="Szuroczki S."/>
            <person name="Abbaszade G."/>
            <person name="Szabo A."/>
            <person name="Felfoldi T."/>
            <person name="Schumann P."/>
            <person name="Boka K."/>
            <person name="Keki Z."/>
            <person name="Toumi M."/>
            <person name="Toth E."/>
        </authorList>
    </citation>
    <scope>NUCLEOTIDE SEQUENCE [LARGE SCALE GENOMIC DNA]</scope>
    <source>
        <strain evidence="1 2">MG-N-17</strain>
    </source>
</reference>
<keyword evidence="2" id="KW-1185">Reference proteome</keyword>
<dbReference type="OrthoDB" id="193943at2"/>